<evidence type="ECO:0000256" key="1">
    <source>
        <dbReference type="SAM" id="MobiDB-lite"/>
    </source>
</evidence>
<protein>
    <submittedName>
        <fullName evidence="2">Uncharacterized protein</fullName>
    </submittedName>
</protein>
<organism evidence="2 3">
    <name type="scientific">Nepenthes gracilis</name>
    <name type="common">Slender pitcher plant</name>
    <dbReference type="NCBI Taxonomy" id="150966"/>
    <lineage>
        <taxon>Eukaryota</taxon>
        <taxon>Viridiplantae</taxon>
        <taxon>Streptophyta</taxon>
        <taxon>Embryophyta</taxon>
        <taxon>Tracheophyta</taxon>
        <taxon>Spermatophyta</taxon>
        <taxon>Magnoliopsida</taxon>
        <taxon>eudicotyledons</taxon>
        <taxon>Gunneridae</taxon>
        <taxon>Pentapetalae</taxon>
        <taxon>Caryophyllales</taxon>
        <taxon>Nepenthaceae</taxon>
        <taxon>Nepenthes</taxon>
    </lineage>
</organism>
<feature type="compositionally biased region" description="Basic and acidic residues" evidence="1">
    <location>
        <begin position="1"/>
        <end position="13"/>
    </location>
</feature>
<feature type="region of interest" description="Disordered" evidence="1">
    <location>
        <begin position="1"/>
        <end position="50"/>
    </location>
</feature>
<evidence type="ECO:0000313" key="3">
    <source>
        <dbReference type="Proteomes" id="UP001279734"/>
    </source>
</evidence>
<gene>
    <name evidence="2" type="ORF">Nepgr_007824</name>
</gene>
<reference evidence="2" key="1">
    <citation type="submission" date="2023-05" db="EMBL/GenBank/DDBJ databases">
        <title>Nepenthes gracilis genome sequencing.</title>
        <authorList>
            <person name="Fukushima K."/>
        </authorList>
    </citation>
    <scope>NUCLEOTIDE SEQUENCE</scope>
    <source>
        <strain evidence="2">SING2019-196</strain>
    </source>
</reference>
<proteinExistence type="predicted"/>
<dbReference type="Proteomes" id="UP001279734">
    <property type="component" value="Unassembled WGS sequence"/>
</dbReference>
<comment type="caution">
    <text evidence="2">The sequence shown here is derived from an EMBL/GenBank/DDBJ whole genome shotgun (WGS) entry which is preliminary data.</text>
</comment>
<dbReference type="AlphaFoldDB" id="A0AAD3XIP5"/>
<name>A0AAD3XIP5_NEPGR</name>
<accession>A0AAD3XIP5</accession>
<keyword evidence="3" id="KW-1185">Reference proteome</keyword>
<evidence type="ECO:0000313" key="2">
    <source>
        <dbReference type="EMBL" id="GMH05984.1"/>
    </source>
</evidence>
<sequence length="83" mass="9432">MVEKKNLNERVENPQRWPQGLTKREVMDEVDGTTRRQNQGKIMSKGAEGLERLDGKDKRSALAAMVDATTASRDRSYSRRKPG</sequence>
<dbReference type="EMBL" id="BSYO01000006">
    <property type="protein sequence ID" value="GMH05984.1"/>
    <property type="molecule type" value="Genomic_DNA"/>
</dbReference>